<dbReference type="PANTHER" id="PTHR32294">
    <property type="entry name" value="DNA POLYMERASE III SUBUNIT ALPHA"/>
    <property type="match status" value="1"/>
</dbReference>
<sequence>MTRGLVDVFDMLSQAYSQEFFYYKARTGFAELNAVIGRGNVVSLNSDSYSVFHAPNYAEVVSQIPNAQNADLSVLALHPIHTPYYDSVNRRVMELAATTGQRVIAYLPSYYKDGEADARDVYRVVTENTQVDHWAAKKPYVRDHHPKTLRDLAGALKSFSERTDCTINSALLRDHEWLKEQVTYEWHKLPISLPTLAEDENAELVRLSKEGWKERFSMPVMGHRPTGAEVAVYRDRLKFELNVLSSMGFAGYFPTGATDRGLVKKIMASLLGQDGVLWAVRWSLISWASPTSTRSALA</sequence>
<name>A0A455U8C4_9GAMM</name>
<protein>
    <submittedName>
        <fullName evidence="1">Uncharacterized protein</fullName>
    </submittedName>
</protein>
<proteinExistence type="predicted"/>
<dbReference type="AlphaFoldDB" id="A0A455U8C4"/>
<dbReference type="KEGG" id="hsr:HSBAA_30930"/>
<reference evidence="1 2" key="1">
    <citation type="journal article" date="2019" name="Microbiol. Resour. Announc.">
        <title>Complete Genome Sequence of Halomonas sulfidaeris Strain Esulfide1 Isolated from a Metal Sulfide Rock at a Depth of 2,200 Meters, Obtained Using Nanopore Sequencing.</title>
        <authorList>
            <person name="Saito M."/>
            <person name="Nishigata A."/>
            <person name="Galipon J."/>
            <person name="Arakawa K."/>
        </authorList>
    </citation>
    <scope>NUCLEOTIDE SEQUENCE [LARGE SCALE GENOMIC DNA]</scope>
    <source>
        <strain evidence="1 2">ATCC BAA-803</strain>
    </source>
</reference>
<gene>
    <name evidence="1" type="ORF">HSBAA_30930</name>
</gene>
<dbReference type="PANTHER" id="PTHR32294:SF0">
    <property type="entry name" value="DNA POLYMERASE III SUBUNIT ALPHA"/>
    <property type="match status" value="1"/>
</dbReference>
<dbReference type="Proteomes" id="UP000320231">
    <property type="component" value="Chromosome"/>
</dbReference>
<evidence type="ECO:0000313" key="1">
    <source>
        <dbReference type="EMBL" id="BBI61787.1"/>
    </source>
</evidence>
<dbReference type="GO" id="GO:0008408">
    <property type="term" value="F:3'-5' exonuclease activity"/>
    <property type="evidence" value="ECO:0007669"/>
    <property type="project" value="InterPro"/>
</dbReference>
<dbReference type="InterPro" id="IPR004805">
    <property type="entry name" value="DnaE2/DnaE/PolC"/>
</dbReference>
<evidence type="ECO:0000313" key="2">
    <source>
        <dbReference type="Proteomes" id="UP000320231"/>
    </source>
</evidence>
<dbReference type="GO" id="GO:0006260">
    <property type="term" value="P:DNA replication"/>
    <property type="evidence" value="ECO:0007669"/>
    <property type="project" value="InterPro"/>
</dbReference>
<accession>A0A455U8C4</accession>
<organism evidence="1 2">
    <name type="scientific">Vreelandella sulfidaeris</name>
    <dbReference type="NCBI Taxonomy" id="115553"/>
    <lineage>
        <taxon>Bacteria</taxon>
        <taxon>Pseudomonadati</taxon>
        <taxon>Pseudomonadota</taxon>
        <taxon>Gammaproteobacteria</taxon>
        <taxon>Oceanospirillales</taxon>
        <taxon>Halomonadaceae</taxon>
        <taxon>Vreelandella</taxon>
    </lineage>
</organism>
<dbReference type="EMBL" id="AP019514">
    <property type="protein sequence ID" value="BBI61787.1"/>
    <property type="molecule type" value="Genomic_DNA"/>
</dbReference>